<evidence type="ECO:0000313" key="7">
    <source>
        <dbReference type="EMBL" id="QIM15822.1"/>
    </source>
</evidence>
<organism evidence="7 8">
    <name type="scientific">Leucobacter insecticola</name>
    <dbReference type="NCBI Taxonomy" id="2714934"/>
    <lineage>
        <taxon>Bacteria</taxon>
        <taxon>Bacillati</taxon>
        <taxon>Actinomycetota</taxon>
        <taxon>Actinomycetes</taxon>
        <taxon>Micrococcales</taxon>
        <taxon>Microbacteriaceae</taxon>
        <taxon>Leucobacter</taxon>
    </lineage>
</organism>
<evidence type="ECO:0000256" key="1">
    <source>
        <dbReference type="ARBA" id="ARBA00004613"/>
    </source>
</evidence>
<name>A0A6G8FIE9_9MICO</name>
<dbReference type="Proteomes" id="UP000501387">
    <property type="component" value="Chromosome"/>
</dbReference>
<keyword evidence="4" id="KW-0812">Transmembrane</keyword>
<evidence type="ECO:0000256" key="2">
    <source>
        <dbReference type="ARBA" id="ARBA00022525"/>
    </source>
</evidence>
<dbReference type="EMBL" id="CP049934">
    <property type="protein sequence ID" value="QIM15822.1"/>
    <property type="molecule type" value="Genomic_DNA"/>
</dbReference>
<keyword evidence="8" id="KW-1185">Reference proteome</keyword>
<dbReference type="KEGG" id="lins:G7067_04385"/>
<feature type="domain" description="DUF7507" evidence="6">
    <location>
        <begin position="349"/>
        <end position="444"/>
    </location>
</feature>
<protein>
    <submittedName>
        <fullName evidence="7">Uncharacterized protein</fullName>
    </submittedName>
</protein>
<keyword evidence="3" id="KW-0732">Signal</keyword>
<feature type="domain" description="DUF7507" evidence="6">
    <location>
        <begin position="246"/>
        <end position="337"/>
    </location>
</feature>
<dbReference type="GO" id="GO:0005975">
    <property type="term" value="P:carbohydrate metabolic process"/>
    <property type="evidence" value="ECO:0007669"/>
    <property type="project" value="UniProtKB-ARBA"/>
</dbReference>
<keyword evidence="4" id="KW-1133">Transmembrane helix</keyword>
<dbReference type="InterPro" id="IPR033764">
    <property type="entry name" value="Sdr_B"/>
</dbReference>
<keyword evidence="2" id="KW-0964">Secreted</keyword>
<feature type="transmembrane region" description="Helical" evidence="4">
    <location>
        <begin position="480"/>
        <end position="508"/>
    </location>
</feature>
<keyword evidence="4" id="KW-0472">Membrane</keyword>
<comment type="subcellular location">
    <subcellularLocation>
        <location evidence="1">Secreted</location>
    </subcellularLocation>
</comment>
<feature type="domain" description="DUF7507" evidence="6">
    <location>
        <begin position="113"/>
        <end position="211"/>
    </location>
</feature>
<dbReference type="Pfam" id="PF17210">
    <property type="entry name" value="SdrD_B"/>
    <property type="match status" value="1"/>
</dbReference>
<evidence type="ECO:0000256" key="3">
    <source>
        <dbReference type="ARBA" id="ARBA00022729"/>
    </source>
</evidence>
<dbReference type="InterPro" id="IPR013783">
    <property type="entry name" value="Ig-like_fold"/>
</dbReference>
<dbReference type="GO" id="GO:0005576">
    <property type="term" value="C:extracellular region"/>
    <property type="evidence" value="ECO:0007669"/>
    <property type="project" value="UniProtKB-SubCell"/>
</dbReference>
<evidence type="ECO:0000259" key="6">
    <source>
        <dbReference type="Pfam" id="PF24346"/>
    </source>
</evidence>
<evidence type="ECO:0000256" key="4">
    <source>
        <dbReference type="SAM" id="Phobius"/>
    </source>
</evidence>
<dbReference type="AlphaFoldDB" id="A0A6G8FIE9"/>
<dbReference type="InterPro" id="IPR055354">
    <property type="entry name" value="DUF7507"/>
</dbReference>
<evidence type="ECO:0000313" key="8">
    <source>
        <dbReference type="Proteomes" id="UP000501387"/>
    </source>
</evidence>
<dbReference type="Gene3D" id="2.60.40.10">
    <property type="entry name" value="Immunoglobulins"/>
    <property type="match status" value="1"/>
</dbReference>
<dbReference type="SUPFAM" id="SSF117074">
    <property type="entry name" value="Hypothetical protein PA1324"/>
    <property type="match status" value="1"/>
</dbReference>
<evidence type="ECO:0000259" key="5">
    <source>
        <dbReference type="Pfam" id="PF17210"/>
    </source>
</evidence>
<feature type="domain" description="SD-repeat containing protein B" evidence="5">
    <location>
        <begin position="17"/>
        <end position="78"/>
    </location>
</feature>
<accession>A0A6G8FIE9</accession>
<proteinExistence type="predicted"/>
<dbReference type="Pfam" id="PF24346">
    <property type="entry name" value="DUF7507"/>
    <property type="match status" value="3"/>
</dbReference>
<sequence length="515" mass="52669">MQATAATQTPIPAKVTGLVWDDVNGNGVRDAGEPPLAGVSVELLQNSKVVETVKTGKDGVYTFAGIYVDEYALRVDESSLPETTGEWMDTSFDAGTPAGSGGPHDFGFRNQIPGLSLQVEGNAPDTVAAGELVTWNVTLTNSGNVDLSMIDVVSELQESGDYEYVVTPDPGAMNHLAPGASVQLSATSPLTQEVIDAGEATNPVTASGYSQVPDRINTVEEEGVVTLAVTPRLDLSVGGALDNDADTTRPGDKVTVEIVISNTGNQTITGAEITSPTDGMSDITIDGWPGDEKVLLPGQSVTGTATVTVTQDDIDAGKISVDAVTSGTSPKGSAVTQDGSTTVDLVSAPTIDLAMTSELDPAGDAILYSLSSTNTGNQTLEDVALSHSLASELTVAWPGKDGMLAPGETATVELRVPFTDAMRGTDVLATALSEGTTRLGVAVNATASTSNTVPAVFVPDEKTVPQVKPAPELVEGPQGLLAVTGAVGAVGVGVLGSMLLLAGAILALRKRRQDA</sequence>
<gene>
    <name evidence="7" type="ORF">G7067_04385</name>
</gene>
<reference evidence="7 8" key="1">
    <citation type="submission" date="2020-03" db="EMBL/GenBank/DDBJ databases">
        <title>Leucobacter sp. nov., isolated from beetles.</title>
        <authorList>
            <person name="Hyun D.-W."/>
            <person name="Bae J.-W."/>
        </authorList>
    </citation>
    <scope>NUCLEOTIDE SEQUENCE [LARGE SCALE GENOMIC DNA]</scope>
    <source>
        <strain evidence="7 8">HDW9B</strain>
    </source>
</reference>